<organism evidence="6 7">
    <name type="scientific">Steinernema glaseri</name>
    <dbReference type="NCBI Taxonomy" id="37863"/>
    <lineage>
        <taxon>Eukaryota</taxon>
        <taxon>Metazoa</taxon>
        <taxon>Ecdysozoa</taxon>
        <taxon>Nematoda</taxon>
        <taxon>Chromadorea</taxon>
        <taxon>Rhabditida</taxon>
        <taxon>Tylenchina</taxon>
        <taxon>Panagrolaimomorpha</taxon>
        <taxon>Strongyloidoidea</taxon>
        <taxon>Steinernematidae</taxon>
        <taxon>Steinernema</taxon>
    </lineage>
</organism>
<evidence type="ECO:0000256" key="1">
    <source>
        <dbReference type="ARBA" id="ARBA00005591"/>
    </source>
</evidence>
<proteinExistence type="inferred from homology"/>
<evidence type="ECO:0000256" key="2">
    <source>
        <dbReference type="ARBA" id="ARBA00012502"/>
    </source>
</evidence>
<dbReference type="InterPro" id="IPR036509">
    <property type="entry name" value="Met_Sox_Rdtase_MsrA_sf"/>
</dbReference>
<evidence type="ECO:0000313" key="6">
    <source>
        <dbReference type="Proteomes" id="UP000095287"/>
    </source>
</evidence>
<dbReference type="Proteomes" id="UP000095287">
    <property type="component" value="Unplaced"/>
</dbReference>
<dbReference type="InterPro" id="IPR002569">
    <property type="entry name" value="Met_Sox_Rdtase_MsrA_dom"/>
</dbReference>
<feature type="domain" description="Peptide methionine sulphoxide reductase MsrA" evidence="5">
    <location>
        <begin position="5"/>
        <end position="141"/>
    </location>
</feature>
<dbReference type="SUPFAM" id="SSF55068">
    <property type="entry name" value="Peptide methionine sulfoxide reductase"/>
    <property type="match status" value="1"/>
</dbReference>
<evidence type="ECO:0000256" key="4">
    <source>
        <dbReference type="ARBA" id="ARBA00030643"/>
    </source>
</evidence>
<dbReference type="GO" id="GO:0008113">
    <property type="term" value="F:peptide-methionine (S)-S-oxide reductase activity"/>
    <property type="evidence" value="ECO:0007669"/>
    <property type="project" value="UniProtKB-EC"/>
</dbReference>
<accession>A0A1I8AV57</accession>
<reference evidence="7" key="1">
    <citation type="submission" date="2016-11" db="UniProtKB">
        <authorList>
            <consortium name="WormBaseParasite"/>
        </authorList>
    </citation>
    <scope>IDENTIFICATION</scope>
</reference>
<keyword evidence="3" id="KW-0560">Oxidoreductase</keyword>
<dbReference type="PANTHER" id="PTHR43774">
    <property type="entry name" value="PEPTIDE METHIONINE SULFOXIDE REDUCTASE"/>
    <property type="match status" value="1"/>
</dbReference>
<keyword evidence="6" id="KW-1185">Reference proteome</keyword>
<name>A0A1I8AV57_9BILA</name>
<dbReference type="AlphaFoldDB" id="A0A1I8AV57"/>
<dbReference type="WBParaSite" id="L893_g951.t1">
    <property type="protein sequence ID" value="L893_g951.t1"/>
    <property type="gene ID" value="L893_g951"/>
</dbReference>
<protein>
    <recommendedName>
        <fullName evidence="2">peptide-methionine (S)-S-oxide reductase</fullName>
        <ecNumber evidence="2">1.8.4.11</ecNumber>
    </recommendedName>
    <alternativeName>
        <fullName evidence="4">Peptide-methionine (S)-S-oxide reductase</fullName>
    </alternativeName>
</protein>
<dbReference type="NCBIfam" id="TIGR00401">
    <property type="entry name" value="msrA"/>
    <property type="match status" value="1"/>
</dbReference>
<dbReference type="HAMAP" id="MF_01401">
    <property type="entry name" value="MsrA"/>
    <property type="match status" value="1"/>
</dbReference>
<dbReference type="FunFam" id="3.30.1060.10:FF:000004">
    <property type="entry name" value="Peptide methionine sulfoxide reductase A5"/>
    <property type="match status" value="1"/>
</dbReference>
<sequence length="207" mass="23368">MTLQKAYLGMQCFWGAESSFAKVSGVLKTRVGYAGGSSAAPTYKSIGDHTEITEVLFDESVVSYAAILDWFFSHHDPTVHRKKQYQSGILYVDEVQKKIAEEALGAARKKFTGELETYIQPFSQFYVAEDYHQKYWLRSQKDVHEQLQLSDQELIDSPLAAKVNAFLAGYADFNVLKNLQKEYNLNEELVAEIEGIAKRGGDPRACH</sequence>
<evidence type="ECO:0000313" key="7">
    <source>
        <dbReference type="WBParaSite" id="L893_g951.t1"/>
    </source>
</evidence>
<dbReference type="PANTHER" id="PTHR43774:SF1">
    <property type="entry name" value="PEPTIDE METHIONINE SULFOXIDE REDUCTASE MSRA 2"/>
    <property type="match status" value="1"/>
</dbReference>
<dbReference type="Gene3D" id="3.30.1060.10">
    <property type="entry name" value="Peptide methionine sulphoxide reductase MsrA"/>
    <property type="match status" value="1"/>
</dbReference>
<evidence type="ECO:0000259" key="5">
    <source>
        <dbReference type="Pfam" id="PF01625"/>
    </source>
</evidence>
<dbReference type="EC" id="1.8.4.11" evidence="2"/>
<dbReference type="Pfam" id="PF01625">
    <property type="entry name" value="PMSR"/>
    <property type="match status" value="1"/>
</dbReference>
<evidence type="ECO:0000256" key="3">
    <source>
        <dbReference type="ARBA" id="ARBA00023002"/>
    </source>
</evidence>
<comment type="similarity">
    <text evidence="1">Belongs to the MsrA Met sulfoxide reductase family.</text>
</comment>